<comment type="similarity">
    <text evidence="7 8">Belongs to the RNA polymerase beta chain family.</text>
</comment>
<dbReference type="PROSITE" id="PS01166">
    <property type="entry name" value="RNA_POL_BETA"/>
    <property type="match status" value="1"/>
</dbReference>
<gene>
    <name evidence="7" type="primary">rpoB</name>
    <name evidence="10" type="ORF">DFP99_0980</name>
</gene>
<evidence type="ECO:0000256" key="4">
    <source>
        <dbReference type="ARBA" id="ARBA00022695"/>
    </source>
</evidence>
<evidence type="ECO:0000256" key="9">
    <source>
        <dbReference type="RuleBase" id="RU363031"/>
    </source>
</evidence>
<dbReference type="GO" id="GO:0006351">
    <property type="term" value="P:DNA-templated transcription"/>
    <property type="evidence" value="ECO:0007669"/>
    <property type="project" value="UniProtKB-UniRule"/>
</dbReference>
<dbReference type="GO" id="GO:0003677">
    <property type="term" value="F:DNA binding"/>
    <property type="evidence" value="ECO:0007669"/>
    <property type="project" value="UniProtKB-UniRule"/>
</dbReference>
<dbReference type="SUPFAM" id="SSF64484">
    <property type="entry name" value="beta and beta-prime subunits of DNA dependent RNA-polymerase"/>
    <property type="match status" value="1"/>
</dbReference>
<dbReference type="Gene3D" id="2.40.50.100">
    <property type="match status" value="1"/>
</dbReference>
<dbReference type="Gene3D" id="3.90.1110.10">
    <property type="entry name" value="RNA polymerase Rpb2, domain 2"/>
    <property type="match status" value="2"/>
</dbReference>
<evidence type="ECO:0000256" key="3">
    <source>
        <dbReference type="ARBA" id="ARBA00022679"/>
    </source>
</evidence>
<evidence type="ECO:0000256" key="7">
    <source>
        <dbReference type="HAMAP-Rule" id="MF_01321"/>
    </source>
</evidence>
<dbReference type="Pfam" id="PF10385">
    <property type="entry name" value="RNA_pol_Rpb2_45"/>
    <property type="match status" value="1"/>
</dbReference>
<dbReference type="InterPro" id="IPR010243">
    <property type="entry name" value="RNA_pol_bsu_bac"/>
</dbReference>
<evidence type="ECO:0000256" key="5">
    <source>
        <dbReference type="ARBA" id="ARBA00023163"/>
    </source>
</evidence>
<sequence length="1194" mass="133207">MVGTLVKYGKHRVRRSYARIKEVLDLPNLIEIQTDSYNWFLDEGLREMFLDILPIDDYQGKLSLEFVDYKLLEPKYTVEEARNHDANYSAPLHVTLRLTNNETGEIKDQDVFFGDFPLMTPGGTFIINGAERVIVSQLVRSPGVYYHEELDKNGRPQFGTTFIPNRGAWLEYETDAKGLSYVRIDRTRKLPITELVRALGYGSDSEVMQILGGEAYDSIALTLEKDVHKDTNDSRVEEALKDIYEKLRPGEPKTADSSRSLLTARFFDPKRYDLAPVGRYKMNKKLSLKTRLKDLTLAETLADPETGEIVLEKGAVLDKKNMAILAPYLDRKDFKTTTYTPVEEGVVTTPMTLQTILVESPEDPEKALPIIGNGHIDAKERTIQPADIIAGMNYFLNLPLGIGSADDIDHLGNRRIRRVGELLQNTFRIGLSRMERVVRDRMTTNDSDTITPQQLINIRPVVAAVKEFFGSSQLSQFMDQTNPLGELTNKRRLSALGPGGLTRDRAGFEVRDVHYTHYGRMDPIETPEGPNIGLINSLATYGRVNKYGFIETPYRRVSWEDHKVTNKIDYLTADEEDNYIVAQGNSVLNDDGSFATETVLAREGEENIEVSIDKVDYMDVSPKQMVAVATAAIPFLENDDSNRALMGANMQRQAVPLVDPHAPLIGTGIEYKAAHDAGVAIIAAHPGTVEYVDGREIRVRREDGSLDNYKLMKFRRSNAGKNYNQRPIVKVGDAVDEDEVLADGPAMEQGELALGQNPLIAFMTWQGYNFEDAIIINERLIRDDVYTSIHIEEYESEARDTKLGPEEFTRELPNTGEKQLKDLDERGIIRIGAEVEDGDILVGKVTPKGVTELSAEERLLHAIFGEKAREVRDTSLRVPHGGGGVVQDVRIFTRENGDELSPGVNMMVRVYIAQRRKIQVGDKMAGRHGNKGTVSVIVPSEDMPFMPDGTPIDIMLSPMGVPSRMNIGQVLELHLGMAARELGIHISSPVFDGARDTDIWAALKEAGLPADGKSVLYDGRTGEAFDKRVAVGIMHYMKLAHMVDDKMHARSIGPYSLVTQQPLGGKAQFGGQRFGEMEVWALEAYGAAHTLQEILTYKSDDVVGRTKTFEAIVKGEQIPKPGVPESFRVLVKELQALGLDMKVLDIDDREIELRDMDEDDSVINIEAATAQAQRLAEEFNNTDESAPTTGSVEK</sequence>
<comment type="subunit">
    <text evidence="7 9">The RNAP catalytic core consists of 2 alpha, 1 beta, 1 beta' and 1 omega subunit. When a sigma factor is associated with the core the holoenzyme is formed, which can initiate transcription.</text>
</comment>
<dbReference type="Gene3D" id="2.40.50.150">
    <property type="match status" value="1"/>
</dbReference>
<dbReference type="EMBL" id="QRAS01000002">
    <property type="protein sequence ID" value="RDL06601.1"/>
    <property type="molecule type" value="Genomic_DNA"/>
</dbReference>
<dbReference type="NCBIfam" id="TIGR02013">
    <property type="entry name" value="rpoB"/>
    <property type="match status" value="1"/>
</dbReference>
<dbReference type="EC" id="2.7.7.6" evidence="7 9"/>
<keyword evidence="3 7" id="KW-0808">Transferase</keyword>
<dbReference type="GO" id="GO:0000428">
    <property type="term" value="C:DNA-directed RNA polymerase complex"/>
    <property type="evidence" value="ECO:0007669"/>
    <property type="project" value="UniProtKB-KW"/>
</dbReference>
<comment type="caution">
    <text evidence="10">The sequence shown here is derived from an EMBL/GenBank/DDBJ whole genome shotgun (WGS) entry which is preliminary data.</text>
</comment>
<evidence type="ECO:0000313" key="10">
    <source>
        <dbReference type="EMBL" id="RDL06601.1"/>
    </source>
</evidence>
<dbReference type="Gene3D" id="2.40.270.10">
    <property type="entry name" value="DNA-directed RNA polymerase, subunit 2, domain 6"/>
    <property type="match status" value="2"/>
</dbReference>
<dbReference type="InterPro" id="IPR007645">
    <property type="entry name" value="RNA_pol_Rpb2_3"/>
</dbReference>
<keyword evidence="2 7" id="KW-0240">DNA-directed RNA polymerase</keyword>
<dbReference type="Gene3D" id="3.90.1800.10">
    <property type="entry name" value="RNA polymerase alpha subunit dimerisation domain"/>
    <property type="match status" value="1"/>
</dbReference>
<dbReference type="Pfam" id="PF04563">
    <property type="entry name" value="RNA_pol_Rpb2_1"/>
    <property type="match status" value="1"/>
</dbReference>
<dbReference type="InterPro" id="IPR007120">
    <property type="entry name" value="DNA-dir_RNAP_su2_dom"/>
</dbReference>
<dbReference type="Gene3D" id="3.90.1100.10">
    <property type="match status" value="2"/>
</dbReference>
<protein>
    <recommendedName>
        <fullName evidence="7 9">DNA-directed RNA polymerase subunit beta</fullName>
        <shortName evidence="7">RNAP subunit beta</shortName>
        <ecNumber evidence="7 9">2.7.7.6</ecNumber>
    </recommendedName>
    <alternativeName>
        <fullName evidence="7">RNA polymerase subunit beta</fullName>
    </alternativeName>
    <alternativeName>
        <fullName evidence="7">Transcriptase subunit beta</fullName>
    </alternativeName>
</protein>
<keyword evidence="4 7" id="KW-0548">Nucleotidyltransferase</keyword>
<dbReference type="NCBIfam" id="NF001616">
    <property type="entry name" value="PRK00405.1"/>
    <property type="match status" value="1"/>
</dbReference>
<evidence type="ECO:0000256" key="6">
    <source>
        <dbReference type="ARBA" id="ARBA00048552"/>
    </source>
</evidence>
<dbReference type="Gene3D" id="2.30.150.10">
    <property type="entry name" value="DNA-directed RNA polymerase, beta subunit, external 1 domain"/>
    <property type="match status" value="1"/>
</dbReference>
<dbReference type="Proteomes" id="UP000254912">
    <property type="component" value="Unassembled WGS sequence"/>
</dbReference>
<dbReference type="AlphaFoldDB" id="A0A288Q5S8"/>
<dbReference type="InterPro" id="IPR042107">
    <property type="entry name" value="DNA-dir_RNA_pol_bsu_ext_1_sf"/>
</dbReference>
<comment type="catalytic activity">
    <reaction evidence="6 7 9">
        <text>RNA(n) + a ribonucleoside 5'-triphosphate = RNA(n+1) + diphosphate</text>
        <dbReference type="Rhea" id="RHEA:21248"/>
        <dbReference type="Rhea" id="RHEA-COMP:14527"/>
        <dbReference type="Rhea" id="RHEA-COMP:17342"/>
        <dbReference type="ChEBI" id="CHEBI:33019"/>
        <dbReference type="ChEBI" id="CHEBI:61557"/>
        <dbReference type="ChEBI" id="CHEBI:140395"/>
        <dbReference type="EC" id="2.7.7.6"/>
    </reaction>
</comment>
<dbReference type="PANTHER" id="PTHR20856">
    <property type="entry name" value="DNA-DIRECTED RNA POLYMERASE I SUBUNIT 2"/>
    <property type="match status" value="1"/>
</dbReference>
<dbReference type="GO" id="GO:0003899">
    <property type="term" value="F:DNA-directed RNA polymerase activity"/>
    <property type="evidence" value="ECO:0007669"/>
    <property type="project" value="UniProtKB-UniRule"/>
</dbReference>
<dbReference type="InterPro" id="IPR007642">
    <property type="entry name" value="RNA_pol_Rpb2_2"/>
</dbReference>
<dbReference type="InterPro" id="IPR015712">
    <property type="entry name" value="DNA-dir_RNA_pol_su2"/>
</dbReference>
<dbReference type="GO" id="GO:0032549">
    <property type="term" value="F:ribonucleoside binding"/>
    <property type="evidence" value="ECO:0007669"/>
    <property type="project" value="InterPro"/>
</dbReference>
<dbReference type="InterPro" id="IPR007641">
    <property type="entry name" value="RNA_pol_Rpb2_7"/>
</dbReference>
<dbReference type="HAMAP" id="MF_01321">
    <property type="entry name" value="RNApol_bact_RpoB"/>
    <property type="match status" value="1"/>
</dbReference>
<proteinExistence type="inferred from homology"/>
<dbReference type="Pfam" id="PF04565">
    <property type="entry name" value="RNA_pol_Rpb2_3"/>
    <property type="match status" value="1"/>
</dbReference>
<dbReference type="InterPro" id="IPR007644">
    <property type="entry name" value="RNA_pol_bsu_protrusion"/>
</dbReference>
<dbReference type="Pfam" id="PF04560">
    <property type="entry name" value="RNA_pol_Rpb2_7"/>
    <property type="match status" value="1"/>
</dbReference>
<dbReference type="CDD" id="cd00653">
    <property type="entry name" value="RNA_pol_B_RPB2"/>
    <property type="match status" value="1"/>
</dbReference>
<dbReference type="Pfam" id="PF04561">
    <property type="entry name" value="RNA_pol_Rpb2_2"/>
    <property type="match status" value="2"/>
</dbReference>
<dbReference type="FunFam" id="3.90.1800.10:FF:000001">
    <property type="entry name" value="DNA-directed RNA polymerase subunit beta"/>
    <property type="match status" value="1"/>
</dbReference>
<organism evidence="10 11">
    <name type="scientific">Weissella soli</name>
    <dbReference type="NCBI Taxonomy" id="155866"/>
    <lineage>
        <taxon>Bacteria</taxon>
        <taxon>Bacillati</taxon>
        <taxon>Bacillota</taxon>
        <taxon>Bacilli</taxon>
        <taxon>Lactobacillales</taxon>
        <taxon>Lactobacillaceae</taxon>
        <taxon>Weissella</taxon>
    </lineage>
</organism>
<keyword evidence="5 7" id="KW-0804">Transcription</keyword>
<evidence type="ECO:0000256" key="2">
    <source>
        <dbReference type="ARBA" id="ARBA00022478"/>
    </source>
</evidence>
<reference evidence="10 11" key="1">
    <citation type="submission" date="2018-07" db="EMBL/GenBank/DDBJ databases">
        <title>Genomic Encyclopedia of Type Strains, Phase III (KMG-III): the genomes of soil and plant-associated and newly described type strains.</title>
        <authorList>
            <person name="Whitman W."/>
        </authorList>
    </citation>
    <scope>NUCLEOTIDE SEQUENCE [LARGE SCALE GENOMIC DNA]</scope>
    <source>
        <strain evidence="10 11">CECT 7031</strain>
    </source>
</reference>
<dbReference type="Pfam" id="PF00562">
    <property type="entry name" value="RNA_pol_Rpb2_6"/>
    <property type="match status" value="1"/>
</dbReference>
<dbReference type="InterPro" id="IPR014724">
    <property type="entry name" value="RNA_pol_RPB2_OB-fold"/>
</dbReference>
<dbReference type="InterPro" id="IPR037033">
    <property type="entry name" value="DNA-dir_RNAP_su2_hyb_sf"/>
</dbReference>
<evidence type="ECO:0000313" key="11">
    <source>
        <dbReference type="Proteomes" id="UP000254912"/>
    </source>
</evidence>
<comment type="function">
    <text evidence="1 7 9">DNA-dependent RNA polymerase catalyzes the transcription of DNA into RNA using the four ribonucleoside triphosphates as substrates.</text>
</comment>
<evidence type="ECO:0000256" key="1">
    <source>
        <dbReference type="ARBA" id="ARBA00004026"/>
    </source>
</evidence>
<dbReference type="InterPro" id="IPR037034">
    <property type="entry name" value="RNA_pol_Rpb2_2_sf"/>
</dbReference>
<evidence type="ECO:0000256" key="8">
    <source>
        <dbReference type="RuleBase" id="RU000434"/>
    </source>
</evidence>
<accession>A0A288Q5S8</accession>
<dbReference type="KEGG" id="wso:WSWS_00072"/>
<keyword evidence="11" id="KW-1185">Reference proteome</keyword>
<dbReference type="OrthoDB" id="9803954at2"/>
<dbReference type="InterPro" id="IPR019462">
    <property type="entry name" value="DNA-dir_RNA_pol_bsu_external_1"/>
</dbReference>
<name>A0A288Q5S8_9LACO</name>
<dbReference type="InterPro" id="IPR007121">
    <property type="entry name" value="RNA_pol_bsu_CS"/>
</dbReference>